<dbReference type="InterPro" id="IPR007049">
    <property type="entry name" value="Carb-sel_porin_OprB"/>
</dbReference>
<protein>
    <submittedName>
        <fullName evidence="4">Carbohydrate-selective porin (OprB family)</fullName>
    </submittedName>
</protein>
<gene>
    <name evidence="4" type="ORF">DFR28_101645</name>
</gene>
<keyword evidence="1" id="KW-0645">Protease</keyword>
<evidence type="ECO:0000256" key="1">
    <source>
        <dbReference type="PROSITE-ProRule" id="PRU01240"/>
    </source>
</evidence>
<comment type="similarity">
    <text evidence="2">Belongs to the OprB family.</text>
</comment>
<organism evidence="4 5">
    <name type="scientific">Arenicella xantha</name>
    <dbReference type="NCBI Taxonomy" id="644221"/>
    <lineage>
        <taxon>Bacteria</taxon>
        <taxon>Pseudomonadati</taxon>
        <taxon>Pseudomonadota</taxon>
        <taxon>Gammaproteobacteria</taxon>
        <taxon>Arenicellales</taxon>
        <taxon>Arenicellaceae</taxon>
        <taxon>Arenicella</taxon>
    </lineage>
</organism>
<keyword evidence="5" id="KW-1185">Reference proteome</keyword>
<comment type="similarity">
    <text evidence="1">Belongs to the peptidase S8 family.</text>
</comment>
<dbReference type="OrthoDB" id="5360469at2"/>
<evidence type="ECO:0000313" key="4">
    <source>
        <dbReference type="EMBL" id="RBP53259.1"/>
    </source>
</evidence>
<evidence type="ECO:0000256" key="2">
    <source>
        <dbReference type="RuleBase" id="RU363072"/>
    </source>
</evidence>
<dbReference type="GO" id="GO:0006508">
    <property type="term" value="P:proteolysis"/>
    <property type="evidence" value="ECO:0007669"/>
    <property type="project" value="UniProtKB-KW"/>
</dbReference>
<dbReference type="Pfam" id="PF00082">
    <property type="entry name" value="Peptidase_S8"/>
    <property type="match status" value="1"/>
</dbReference>
<dbReference type="PROSITE" id="PS51892">
    <property type="entry name" value="SUBTILASE"/>
    <property type="match status" value="1"/>
</dbReference>
<keyword evidence="1" id="KW-0720">Serine protease</keyword>
<reference evidence="4 5" key="1">
    <citation type="submission" date="2018-06" db="EMBL/GenBank/DDBJ databases">
        <title>Genomic Encyclopedia of Type Strains, Phase IV (KMG-IV): sequencing the most valuable type-strain genomes for metagenomic binning, comparative biology and taxonomic classification.</title>
        <authorList>
            <person name="Goeker M."/>
        </authorList>
    </citation>
    <scope>NUCLEOTIDE SEQUENCE [LARGE SCALE GENOMIC DNA]</scope>
    <source>
        <strain evidence="4 5">DSM 24032</strain>
    </source>
</reference>
<dbReference type="GO" id="GO:0016020">
    <property type="term" value="C:membrane"/>
    <property type="evidence" value="ECO:0007669"/>
    <property type="project" value="InterPro"/>
</dbReference>
<dbReference type="GO" id="GO:0004252">
    <property type="term" value="F:serine-type endopeptidase activity"/>
    <property type="evidence" value="ECO:0007669"/>
    <property type="project" value="UniProtKB-UniRule"/>
</dbReference>
<name>A0A395JNS6_9GAMM</name>
<feature type="active site" description="Charge relay system" evidence="1">
    <location>
        <position position="39"/>
    </location>
</feature>
<dbReference type="AlphaFoldDB" id="A0A395JNS6"/>
<dbReference type="Pfam" id="PF04966">
    <property type="entry name" value="OprB"/>
    <property type="match status" value="1"/>
</dbReference>
<keyword evidence="2" id="KW-0732">Signal</keyword>
<comment type="caution">
    <text evidence="4">The sequence shown here is derived from an EMBL/GenBank/DDBJ whole genome shotgun (WGS) entry which is preliminary data.</text>
</comment>
<keyword evidence="1" id="KW-0378">Hydrolase</keyword>
<dbReference type="InParanoid" id="A0A395JNS6"/>
<dbReference type="Gene3D" id="3.40.50.200">
    <property type="entry name" value="Peptidase S8/S53 domain"/>
    <property type="match status" value="1"/>
</dbReference>
<dbReference type="InterPro" id="IPR000209">
    <property type="entry name" value="Peptidase_S8/S53_dom"/>
</dbReference>
<dbReference type="Proteomes" id="UP000253083">
    <property type="component" value="Unassembled WGS sequence"/>
</dbReference>
<dbReference type="GO" id="GO:0015288">
    <property type="term" value="F:porin activity"/>
    <property type="evidence" value="ECO:0007669"/>
    <property type="project" value="InterPro"/>
</dbReference>
<evidence type="ECO:0000313" key="5">
    <source>
        <dbReference type="Proteomes" id="UP000253083"/>
    </source>
</evidence>
<dbReference type="InterPro" id="IPR036852">
    <property type="entry name" value="Peptidase_S8/S53_dom_sf"/>
</dbReference>
<feature type="chain" id="PRO_5017100074" evidence="2">
    <location>
        <begin position="33"/>
        <end position="714"/>
    </location>
</feature>
<proteinExistence type="inferred from homology"/>
<feature type="signal peptide" evidence="2">
    <location>
        <begin position="1"/>
        <end position="32"/>
    </location>
</feature>
<dbReference type="RefSeq" id="WP_113952846.1">
    <property type="nucleotide sequence ID" value="NZ_QNRT01000001.1"/>
</dbReference>
<dbReference type="GO" id="GO:0008643">
    <property type="term" value="P:carbohydrate transport"/>
    <property type="evidence" value="ECO:0007669"/>
    <property type="project" value="InterPro"/>
</dbReference>
<dbReference type="EMBL" id="QNRT01000001">
    <property type="protein sequence ID" value="RBP53259.1"/>
    <property type="molecule type" value="Genomic_DNA"/>
</dbReference>
<feature type="domain" description="Peptidase S8/S53" evidence="3">
    <location>
        <begin position="34"/>
        <end position="271"/>
    </location>
</feature>
<sequence length="714" mass="74826">MLNNKPLRKTKLSQIIAASVGMLGVVVGNAHAQQIALLDSGVDPARNFNTAPGFNYYTNSDDTSDVSDREGEGHGTVSVRVASEAFSGDIVPFVVTDGDLTRSNEGQVRVARDNAISDILGRNSIRVVGFTWGTEGVSASAAPLMSDLSRAGKVIAILAGNEFAAQPNALSTSSFNLPGVIIVGATDTEGVLLATSNRAGTTAERYVAAIGLPNSEATNGGTSWATARISGIAGAVFLQNPDLTAQEVVDVILQSAEDRGAQGTDPVYGRGVILSAEQVLNNVIGPVVVPTEPVTPPTNSGGGGGGGGGAILLVGGALAGALLLSKKSKTKLEKTLVLDSYGRGFQVDLNDHIEINDGVLHMSEFFNSLENKSIGNQFAIPSINTDVAFAATALADPRVDFVEYFSTPGDRGIEDRYTNLSVAMSSKLSESLSLSAGYQVSPSLELGAVRDLDTHAQFGSSSFVSGQSFDSVLSGFSSQANTLSFRYAPSAANTSVKLGFVSIDESGLYKQQSLSTVLQGSYQFADMGGVSVKFGQLDELGSVLGGGAAGVLGVENSVTYALDISGNIKATNKVSLVANYGVGRTKVEASESSLLNDFSTLSSDWYSLGLVGNNVFRAKDQMGIAVSQPIKIRSGAVNYSVPDSRLINGDIGFNTERINLSDTNATERNIEAYYRTMINSKMELGGFVSYRQNPNHISDFGDDAIVMATVRWWQ</sequence>
<accession>A0A395JNS6</accession>
<evidence type="ECO:0000259" key="3">
    <source>
        <dbReference type="Pfam" id="PF00082"/>
    </source>
</evidence>
<feature type="active site" description="Charge relay system" evidence="1">
    <location>
        <position position="74"/>
    </location>
</feature>
<feature type="active site" description="Charge relay system" evidence="1">
    <location>
        <position position="223"/>
    </location>
</feature>
<dbReference type="SUPFAM" id="SSF52743">
    <property type="entry name" value="Subtilisin-like"/>
    <property type="match status" value="1"/>
</dbReference>